<dbReference type="SUPFAM" id="SSF158832">
    <property type="entry name" value="Tex N-terminal region-like"/>
    <property type="match status" value="1"/>
</dbReference>
<dbReference type="InterPro" id="IPR023319">
    <property type="entry name" value="Tex-like_HTH_dom_sf"/>
</dbReference>
<protein>
    <submittedName>
        <fullName evidence="4">RNA-binding transcriptional accessory protein</fullName>
    </submittedName>
</protein>
<evidence type="ECO:0000313" key="5">
    <source>
        <dbReference type="Proteomes" id="UP000226525"/>
    </source>
</evidence>
<dbReference type="Gene3D" id="2.40.50.140">
    <property type="entry name" value="Nucleic acid-binding proteins"/>
    <property type="match status" value="1"/>
</dbReference>
<dbReference type="EMBL" id="NZEX01000178">
    <property type="protein sequence ID" value="MAH64661.1"/>
    <property type="molecule type" value="Genomic_DNA"/>
</dbReference>
<dbReference type="Pfam" id="PF00575">
    <property type="entry name" value="S1"/>
    <property type="match status" value="1"/>
</dbReference>
<evidence type="ECO:0000259" key="3">
    <source>
        <dbReference type="PROSITE" id="PS50126"/>
    </source>
</evidence>
<dbReference type="InterPro" id="IPR023323">
    <property type="entry name" value="Tex-like_dom_sf"/>
</dbReference>
<dbReference type="InterPro" id="IPR012340">
    <property type="entry name" value="NA-bd_OB-fold"/>
</dbReference>
<dbReference type="PANTHER" id="PTHR10724">
    <property type="entry name" value="30S RIBOSOMAL PROTEIN S1"/>
    <property type="match status" value="1"/>
</dbReference>
<dbReference type="InterPro" id="IPR044146">
    <property type="entry name" value="S1_Tex"/>
</dbReference>
<dbReference type="InterPro" id="IPR055179">
    <property type="entry name" value="Tex-like_central_region"/>
</dbReference>
<dbReference type="Pfam" id="PF22706">
    <property type="entry name" value="Tex_central_region"/>
    <property type="match status" value="1"/>
</dbReference>
<dbReference type="GO" id="GO:0003729">
    <property type="term" value="F:mRNA binding"/>
    <property type="evidence" value="ECO:0007669"/>
    <property type="project" value="TreeGrafter"/>
</dbReference>
<dbReference type="SMART" id="SM00732">
    <property type="entry name" value="YqgFc"/>
    <property type="match status" value="1"/>
</dbReference>
<sequence length="764" mass="87268">MDGKSSTPNLKLLHRLQTEFDHQPHQIRNTLNLLLADNTIPFVARYRKEQTGNLDEVQIANLLDRYEYLKELEDRRETILNRIREQEKLTEELEKKINEVKTKQELEDLYIPYKPKRRTRAMIAREKGLEPLAQLVLVEQGDRNQINAWLDEFQAGLSLPMPTDEIWRGVRDICAEKVAEDAQTRARIRQLTFQQGKFVSEVKPEFQDTTSKFEMYYEFSENISKIQPHRYLAIRRGEKEEILQARIQIHEGLTESILREIWVAKANVDFQQELHVALSDSYDRLLAPSIETEIRQELKQQADKSSIGLFSKNLRQLLMQPPGGARVVIGLDPGFRTGTKWVVIDHTGRLHENGVIYPVEPQRQVEASRRTLLGLIERYQAEIVAVGNGTGSREVSQFLRGFIKDLQLKVRHLVVNESGASVYSASEIARQEFPNLDLTVRGAVSIARRYQDPLAELVKIDPKSIGVGQYQHDVNQKELKQSLDRTVESCVNQVGVELNQASAALLSYVSGVTKSLAARIVSHRDENGPFRSRQELMQVTGFGKKAFEQAAGFLRIRNAEHPLDQSAVHPERYSIVEQMAASQDLLVADLIGNQDALQKIQFKEFVSEEIGSYTLSDIFDELKKPGRDPRDEHQEVRFNEAVQDMKDLQVGMHLQGVVTNITHFGAFVDIGVHQDGLVHISQMSAQFTHDPLEACAVGQHVEVWVLEVDTQRKRIALSMRNPDSKNLDWNQSKSLRQKKKSAQPKSKQKQSAGVDQLMEKFRSL</sequence>
<dbReference type="InterPro" id="IPR037027">
    <property type="entry name" value="YqgF/RNaseH-like_dom_sf"/>
</dbReference>
<dbReference type="AlphaFoldDB" id="A0A2D6YN93"/>
<dbReference type="GO" id="GO:0005737">
    <property type="term" value="C:cytoplasm"/>
    <property type="evidence" value="ECO:0007669"/>
    <property type="project" value="UniProtKB-ARBA"/>
</dbReference>
<dbReference type="GO" id="GO:0006139">
    <property type="term" value="P:nucleobase-containing compound metabolic process"/>
    <property type="evidence" value="ECO:0007669"/>
    <property type="project" value="InterPro"/>
</dbReference>
<feature type="region of interest" description="Disordered" evidence="2">
    <location>
        <begin position="722"/>
        <end position="756"/>
    </location>
</feature>
<dbReference type="Pfam" id="PF16921">
    <property type="entry name" value="Tex_YqgF"/>
    <property type="match status" value="1"/>
</dbReference>
<dbReference type="CDD" id="cd05685">
    <property type="entry name" value="S1_Tex"/>
    <property type="match status" value="1"/>
</dbReference>
<dbReference type="InterPro" id="IPR050437">
    <property type="entry name" value="Ribos_protein_bS1-like"/>
</dbReference>
<dbReference type="GO" id="GO:0006412">
    <property type="term" value="P:translation"/>
    <property type="evidence" value="ECO:0007669"/>
    <property type="project" value="TreeGrafter"/>
</dbReference>
<dbReference type="Pfam" id="PF12836">
    <property type="entry name" value="HHH_3"/>
    <property type="match status" value="1"/>
</dbReference>
<dbReference type="FunFam" id="2.40.50.140:FF:000051">
    <property type="entry name" value="RNA-binding transcriptional accessory protein"/>
    <property type="match status" value="1"/>
</dbReference>
<dbReference type="SUPFAM" id="SSF53098">
    <property type="entry name" value="Ribonuclease H-like"/>
    <property type="match status" value="1"/>
</dbReference>
<accession>A0A2D6YN93</accession>
<dbReference type="SUPFAM" id="SSF50249">
    <property type="entry name" value="Nucleic acid-binding proteins"/>
    <property type="match status" value="1"/>
</dbReference>
<dbReference type="Gene3D" id="1.10.150.310">
    <property type="entry name" value="Tex RuvX-like domain-like"/>
    <property type="match status" value="1"/>
</dbReference>
<dbReference type="InterPro" id="IPR032639">
    <property type="entry name" value="Tex_YqgF"/>
</dbReference>
<dbReference type="Gene3D" id="1.10.10.650">
    <property type="entry name" value="RuvA domain 2-like"/>
    <property type="match status" value="1"/>
</dbReference>
<dbReference type="InterPro" id="IPR041692">
    <property type="entry name" value="HHH_9"/>
</dbReference>
<dbReference type="FunFam" id="1.10.150.310:FF:000001">
    <property type="entry name" value="RNA-binding transcriptional accessory protein"/>
    <property type="match status" value="1"/>
</dbReference>
<feature type="domain" description="S1 motif" evidence="3">
    <location>
        <begin position="651"/>
        <end position="720"/>
    </location>
</feature>
<dbReference type="Pfam" id="PF17674">
    <property type="entry name" value="HHH_9"/>
    <property type="match status" value="1"/>
</dbReference>
<dbReference type="InterPro" id="IPR003029">
    <property type="entry name" value="S1_domain"/>
</dbReference>
<evidence type="ECO:0000256" key="2">
    <source>
        <dbReference type="SAM" id="MobiDB-lite"/>
    </source>
</evidence>
<name>A0A2D6YN93_9DELT</name>
<keyword evidence="1" id="KW-0175">Coiled coil</keyword>
<dbReference type="Proteomes" id="UP000226525">
    <property type="component" value="Unassembled WGS sequence"/>
</dbReference>
<evidence type="ECO:0000256" key="1">
    <source>
        <dbReference type="SAM" id="Coils"/>
    </source>
</evidence>
<dbReference type="FunFam" id="3.30.420.140:FF:000001">
    <property type="entry name" value="RNA-binding transcriptional accessory protein"/>
    <property type="match status" value="1"/>
</dbReference>
<comment type="caution">
    <text evidence="4">The sequence shown here is derived from an EMBL/GenBank/DDBJ whole genome shotgun (WGS) entry which is preliminary data.</text>
</comment>
<dbReference type="SMART" id="SM00316">
    <property type="entry name" value="S1"/>
    <property type="match status" value="1"/>
</dbReference>
<feature type="coiled-coil region" evidence="1">
    <location>
        <begin position="69"/>
        <end position="106"/>
    </location>
</feature>
<dbReference type="FunFam" id="1.10.10.650:FF:000001">
    <property type="entry name" value="S1 RNA-binding domain 1"/>
    <property type="match status" value="1"/>
</dbReference>
<evidence type="ECO:0000313" key="4">
    <source>
        <dbReference type="EMBL" id="MAH64661.1"/>
    </source>
</evidence>
<proteinExistence type="predicted"/>
<dbReference type="InterPro" id="IPR010994">
    <property type="entry name" value="RuvA_2-like"/>
</dbReference>
<reference evidence="5" key="1">
    <citation type="submission" date="2017-09" db="EMBL/GenBank/DDBJ databases">
        <title>The Reconstruction of 2,631 Draft Metagenome-Assembled Genomes from the Global Oceans.</title>
        <authorList>
            <person name="Tully B.J."/>
            <person name="Graham E.D."/>
            <person name="Heidelberg J.F."/>
        </authorList>
    </citation>
    <scope>NUCLEOTIDE SEQUENCE [LARGE SCALE GENOMIC DNA]</scope>
</reference>
<dbReference type="Gene3D" id="3.30.420.140">
    <property type="entry name" value="YqgF/RNase H-like domain"/>
    <property type="match status" value="1"/>
</dbReference>
<dbReference type="SUPFAM" id="SSF47781">
    <property type="entry name" value="RuvA domain 2-like"/>
    <property type="match status" value="2"/>
</dbReference>
<feature type="compositionally biased region" description="Basic residues" evidence="2">
    <location>
        <begin position="735"/>
        <end position="748"/>
    </location>
</feature>
<dbReference type="InterPro" id="IPR006641">
    <property type="entry name" value="YqgF/RNaseH-like_dom"/>
</dbReference>
<dbReference type="PANTHER" id="PTHR10724:SF10">
    <property type="entry name" value="S1 RNA-BINDING DOMAIN-CONTAINING PROTEIN 1"/>
    <property type="match status" value="1"/>
</dbReference>
<dbReference type="GO" id="GO:0003735">
    <property type="term" value="F:structural constituent of ribosome"/>
    <property type="evidence" value="ECO:0007669"/>
    <property type="project" value="TreeGrafter"/>
</dbReference>
<dbReference type="InterPro" id="IPR012337">
    <property type="entry name" value="RNaseH-like_sf"/>
</dbReference>
<dbReference type="Gene3D" id="1.10.3500.10">
    <property type="entry name" value="Tex N-terminal region-like"/>
    <property type="match status" value="1"/>
</dbReference>
<dbReference type="InterPro" id="IPR018974">
    <property type="entry name" value="Tex-like_N"/>
</dbReference>
<gene>
    <name evidence="4" type="ORF">CMN54_14710</name>
</gene>
<dbReference type="Pfam" id="PF09371">
    <property type="entry name" value="Tex_N"/>
    <property type="match status" value="1"/>
</dbReference>
<dbReference type="PROSITE" id="PS50126">
    <property type="entry name" value="S1"/>
    <property type="match status" value="1"/>
</dbReference>
<organism evidence="4 5">
    <name type="scientific">SAR324 cluster bacterium</name>
    <dbReference type="NCBI Taxonomy" id="2024889"/>
    <lineage>
        <taxon>Bacteria</taxon>
        <taxon>Deltaproteobacteria</taxon>
        <taxon>SAR324 cluster</taxon>
    </lineage>
</organism>